<dbReference type="InterPro" id="IPR045819">
    <property type="entry name" value="TTC7_N"/>
</dbReference>
<dbReference type="GO" id="GO:0072659">
    <property type="term" value="P:protein localization to plasma membrane"/>
    <property type="evidence" value="ECO:0007669"/>
    <property type="project" value="TreeGrafter"/>
</dbReference>
<accession>E4YLI9</accession>
<comment type="similarity">
    <text evidence="2">Belongs to the YPP1 family.</text>
</comment>
<evidence type="ECO:0000256" key="2">
    <source>
        <dbReference type="ARBA" id="ARBA00038251"/>
    </source>
</evidence>
<evidence type="ECO:0000313" key="4">
    <source>
        <dbReference type="EMBL" id="CBY36350.1"/>
    </source>
</evidence>
<dbReference type="GO" id="GO:0005886">
    <property type="term" value="C:plasma membrane"/>
    <property type="evidence" value="ECO:0007669"/>
    <property type="project" value="TreeGrafter"/>
</dbReference>
<dbReference type="Pfam" id="PF19440">
    <property type="entry name" value="TTC7_N"/>
    <property type="match status" value="2"/>
</dbReference>
<reference evidence="4" key="1">
    <citation type="journal article" date="2010" name="Science">
        <title>Plasticity of animal genome architecture unmasked by rapid evolution of a pelagic tunicate.</title>
        <authorList>
            <person name="Denoeud F."/>
            <person name="Henriet S."/>
            <person name="Mungpakdee S."/>
            <person name="Aury J.M."/>
            <person name="Da Silva C."/>
            <person name="Brinkmann H."/>
            <person name="Mikhaleva J."/>
            <person name="Olsen L.C."/>
            <person name="Jubin C."/>
            <person name="Canestro C."/>
            <person name="Bouquet J.M."/>
            <person name="Danks G."/>
            <person name="Poulain J."/>
            <person name="Campsteijn C."/>
            <person name="Adamski M."/>
            <person name="Cross I."/>
            <person name="Yadetie F."/>
            <person name="Muffato M."/>
            <person name="Louis A."/>
            <person name="Butcher S."/>
            <person name="Tsagkogeorga G."/>
            <person name="Konrad A."/>
            <person name="Singh S."/>
            <person name="Jensen M.F."/>
            <person name="Cong E.H."/>
            <person name="Eikeseth-Otteraa H."/>
            <person name="Noel B."/>
            <person name="Anthouard V."/>
            <person name="Porcel B.M."/>
            <person name="Kachouri-Lafond R."/>
            <person name="Nishino A."/>
            <person name="Ugolini M."/>
            <person name="Chourrout P."/>
            <person name="Nishida H."/>
            <person name="Aasland R."/>
            <person name="Huzurbazar S."/>
            <person name="Westhof E."/>
            <person name="Delsuc F."/>
            <person name="Lehrach H."/>
            <person name="Reinhardt R."/>
            <person name="Weissenbach J."/>
            <person name="Roy S.W."/>
            <person name="Artiguenave F."/>
            <person name="Postlethwait J.H."/>
            <person name="Manak J.R."/>
            <person name="Thompson E.M."/>
            <person name="Jaillon O."/>
            <person name="Du Pasquier L."/>
            <person name="Boudinot P."/>
            <person name="Liberles D.A."/>
            <person name="Volff J.N."/>
            <person name="Philippe H."/>
            <person name="Lenhard B."/>
            <person name="Roest Crollius H."/>
            <person name="Wincker P."/>
            <person name="Chourrout D."/>
        </authorList>
    </citation>
    <scope>NUCLEOTIDE SEQUENCE [LARGE SCALE GENOMIC DNA]</scope>
</reference>
<dbReference type="InterPro" id="IPR051722">
    <property type="entry name" value="Endocytosis_PI4K-reg_protein"/>
</dbReference>
<dbReference type="Proteomes" id="UP000011014">
    <property type="component" value="Unassembled WGS sequence"/>
</dbReference>
<evidence type="ECO:0000259" key="3">
    <source>
        <dbReference type="Pfam" id="PF19440"/>
    </source>
</evidence>
<dbReference type="Gene3D" id="1.25.40.10">
    <property type="entry name" value="Tetratricopeptide repeat domain"/>
    <property type="match status" value="2"/>
</dbReference>
<gene>
    <name evidence="4" type="ORF">GSOID_T00028848001</name>
</gene>
<dbReference type="EMBL" id="FN654763">
    <property type="protein sequence ID" value="CBY36350.1"/>
    <property type="molecule type" value="Genomic_DNA"/>
</dbReference>
<dbReference type="PANTHER" id="PTHR23083:SF464">
    <property type="entry name" value="TETRATRICOPEPTIDE REPEAT DOMAIN 7, ISOFORM A"/>
    <property type="match status" value="1"/>
</dbReference>
<feature type="domain" description="Tetratricopeptide repeat protein 7 N-terminal" evidence="3">
    <location>
        <begin position="274"/>
        <end position="343"/>
    </location>
</feature>
<organism evidence="4">
    <name type="scientific">Oikopleura dioica</name>
    <name type="common">Tunicate</name>
    <dbReference type="NCBI Taxonomy" id="34765"/>
    <lineage>
        <taxon>Eukaryota</taxon>
        <taxon>Metazoa</taxon>
        <taxon>Chordata</taxon>
        <taxon>Tunicata</taxon>
        <taxon>Appendicularia</taxon>
        <taxon>Copelata</taxon>
        <taxon>Oikopleuridae</taxon>
        <taxon>Oikopleura</taxon>
    </lineage>
</organism>
<sequence>MAKRQKIEVEIEKHRNNGSWEQLREQAKLLATRVGKEDGAVILLQCQLDFELIILRGNNKVKYDFEATLKSASFANDSKFEIQLESKLLLAWFYFHRERPDEAADVLQTLNITPSIPTQPYLARLTAVALAIKAVLTEDGKSESFSKLPSAKQKLSLRQMYESAAEQTVNFLRLCEESTARGVSPSSTMSRSSQFSQDVNFIPHPIQVVFEKLPIFYENESVQSAIDCYRKYLKCLSSRLAQRIKSKLALNCATLLLSKSNLIEYAKAPPDKSQLILVPETIEQEALLLLSIADNLKSQTEYVIDRSSEFDEEREESLNSAKILFDLVTVTLARIRQYSLLSQKAELTMKLAFRHKRWNILSGMALSSILLNSSSLSTRSDLAEQAISHFVEDTRLNPNASRSFYQLALARAKNNQISTSMNDVMTALRLDPENGEAFLLLQILHSIGGRKRLVIDGCKIGFSKWPHISGFYTLGAKTLIQCGKEPDAVEFCRLLLEFAMNQDPFEEIEEECDGMSIYTSLTALTQTTKPDEGLSVAGKSAMQTESVLNDIESTLSGSIFKISDPGHAHYPLAMALYQTAELFVEMEVIDGATECVEEAQKLMRGNRKQVLFIKGLIAEKTDDSQQAIAMLQDAISIDPCYFDALHKLGMLNLQLDRNVQAEKCFRDCIGLKPLSATAWRSLGLLLEAKEEDPFLCFAKAADLEQFEPFLDFSNCPILL</sequence>
<feature type="domain" description="Tetratricopeptide repeat protein 7 N-terminal" evidence="3">
    <location>
        <begin position="3"/>
        <end position="259"/>
    </location>
</feature>
<evidence type="ECO:0000256" key="1">
    <source>
        <dbReference type="ARBA" id="ARBA00002550"/>
    </source>
</evidence>
<dbReference type="InterPro" id="IPR019734">
    <property type="entry name" value="TPR_rpt"/>
</dbReference>
<dbReference type="AlphaFoldDB" id="E4YLI9"/>
<dbReference type="SMART" id="SM00028">
    <property type="entry name" value="TPR"/>
    <property type="match status" value="4"/>
</dbReference>
<dbReference type="InterPro" id="IPR011990">
    <property type="entry name" value="TPR-like_helical_dom_sf"/>
</dbReference>
<protein>
    <recommendedName>
        <fullName evidence="3">Tetratricopeptide repeat protein 7 N-terminal domain-containing protein</fullName>
    </recommendedName>
</protein>
<dbReference type="PANTHER" id="PTHR23083">
    <property type="entry name" value="TETRATRICOPEPTIDE REPEAT PROTEIN, TPR"/>
    <property type="match status" value="1"/>
</dbReference>
<dbReference type="Pfam" id="PF13181">
    <property type="entry name" value="TPR_8"/>
    <property type="match status" value="2"/>
</dbReference>
<proteinExistence type="inferred from homology"/>
<name>E4YLI9_OIKDI</name>
<dbReference type="SUPFAM" id="SSF48452">
    <property type="entry name" value="TPR-like"/>
    <property type="match status" value="1"/>
</dbReference>
<dbReference type="GO" id="GO:0046854">
    <property type="term" value="P:phosphatidylinositol phosphate biosynthetic process"/>
    <property type="evidence" value="ECO:0007669"/>
    <property type="project" value="TreeGrafter"/>
</dbReference>
<comment type="function">
    <text evidence="1">Involved in endocytosis.</text>
</comment>